<feature type="compositionally biased region" description="Polar residues" evidence="1">
    <location>
        <begin position="55"/>
        <end position="77"/>
    </location>
</feature>
<evidence type="ECO:0008006" key="4">
    <source>
        <dbReference type="Google" id="ProtNLM"/>
    </source>
</evidence>
<dbReference type="Pfam" id="PF18759">
    <property type="entry name" value="Plavaka"/>
    <property type="match status" value="1"/>
</dbReference>
<feature type="region of interest" description="Disordered" evidence="1">
    <location>
        <begin position="713"/>
        <end position="737"/>
    </location>
</feature>
<feature type="region of interest" description="Disordered" evidence="1">
    <location>
        <begin position="155"/>
        <end position="178"/>
    </location>
</feature>
<proteinExistence type="predicted"/>
<feature type="compositionally biased region" description="Low complexity" evidence="1">
    <location>
        <begin position="106"/>
        <end position="124"/>
    </location>
</feature>
<feature type="compositionally biased region" description="Basic and acidic residues" evidence="1">
    <location>
        <begin position="719"/>
        <end position="735"/>
    </location>
</feature>
<sequence length="977" mass="111240">MPRSTVIEARQKRLQNSIGGWNSAAWECPNCRRLISTLRGGCIAHEKACSIHPGSESSAVSAPSTQQAHRKSSTPTAPSYRRRRFFRRPTPQLTLNLELLDGDLEVGGSQNSQAGSSGSAGRQATLSQDQATEWDDWSEVPDRLDEGDVWLRVHPSSSLQNTPGPANFTPARSEPSTPAPPWYPFASLDDFEQASLLILQGATDPHITAQLKLNARRMGIEGRTVMGVPQSAHELHKLLELRASNESLNFEFHDIVSPEFQGKSFKYRVHFRSLWDAVRDLVTDPDLKDHFVYMPEQRFVRSTLSGKVVQAIEEPYHSRGWWNAQLRIGSNGCILYIQLYVDATHLTLSGGAKVWPVYLWLGNLPSSIRKRQGKGGAVLVGYLPVVSYLVYVYHESLKCILQSVENVSRYGKVVRCSDGAIRRVYPLVASISADYEELMKILSLLGHQSGFPCPICLVPRDEQGDLSGTSWEPRTYEGTREVLNRASLAKKPAEAKAIRQEQSLRQTEVCLTAAIIHHYWEINQAKPKSSLLILMGSEYSVYDAVAIVDPLHQLELGVFGRHMWPKLISLLNRKQCATLDQRFVNIPRYPDLDHFNNGVTSLQHIEGNEYGTILRMLAPLIEDLLPSKHNKIVLKTLRTLACIHLLSKLTTHTKETLEMLDEKIVELGEHWEIFSSQFQNKENESDVTVSARFPKLHALAHYVDIIQNKGTSDNYETGLGERQHPQSKTDYDRTNHQPGYESQMLRLYREREIIGRIRGNIERQELASVPEKPNNCGIRVEIGSPQKRALTTTYISSLPYSQHDFQQQLQMFLYENVLGHEVRRMPSARRLPSLQGTHVVPHRLLRVAYVSLVDSRERLDLIRTNTNWRNGGERRDFVVVKDRDDGPLWFARLCELFVLKFQGQEYRIAYIQRFYTRPQRNKLTGYIELQNRNEYAFIFVDSIMRSCVVLTPDAQSSRSVVSDLNDSDMYFRLLQMS</sequence>
<keyword evidence="3" id="KW-1185">Reference proteome</keyword>
<dbReference type="InterPro" id="IPR041078">
    <property type="entry name" value="Plavaka"/>
</dbReference>
<comment type="caution">
    <text evidence="2">The sequence shown here is derived from an EMBL/GenBank/DDBJ whole genome shotgun (WGS) entry which is preliminary data.</text>
</comment>
<name>A0A074RKD6_9AGAM</name>
<dbReference type="EMBL" id="AZST01001479">
    <property type="protein sequence ID" value="KEP45810.1"/>
    <property type="molecule type" value="Genomic_DNA"/>
</dbReference>
<reference evidence="2 3" key="1">
    <citation type="submission" date="2013-12" db="EMBL/GenBank/DDBJ databases">
        <authorList>
            <person name="Cubeta M."/>
            <person name="Pakala S."/>
            <person name="Fedorova N."/>
            <person name="Thomas E."/>
            <person name="Dean R."/>
            <person name="Jabaji S."/>
            <person name="Neate S."/>
            <person name="Toda T."/>
            <person name="Tavantzis S."/>
            <person name="Vilgalys R."/>
            <person name="Bharathan N."/>
            <person name="Pakala S."/>
            <person name="Losada L.S."/>
            <person name="Zafar N."/>
            <person name="Nierman W."/>
        </authorList>
    </citation>
    <scope>NUCLEOTIDE SEQUENCE [LARGE SCALE GENOMIC DNA]</scope>
    <source>
        <strain evidence="2 3">123E</strain>
    </source>
</reference>
<evidence type="ECO:0000313" key="2">
    <source>
        <dbReference type="EMBL" id="KEP45810.1"/>
    </source>
</evidence>
<protein>
    <recommendedName>
        <fullName evidence="4">Transposase family Tnp2 protein</fullName>
    </recommendedName>
</protein>
<gene>
    <name evidence="2" type="ORF">V565_239550</name>
</gene>
<feature type="region of interest" description="Disordered" evidence="1">
    <location>
        <begin position="53"/>
        <end position="87"/>
    </location>
</feature>
<dbReference type="HOGENOM" id="CLU_009122_2_0_1"/>
<dbReference type="OrthoDB" id="3239511at2759"/>
<feature type="compositionally biased region" description="Polar residues" evidence="1">
    <location>
        <begin position="155"/>
        <end position="164"/>
    </location>
</feature>
<evidence type="ECO:0000256" key="1">
    <source>
        <dbReference type="SAM" id="MobiDB-lite"/>
    </source>
</evidence>
<dbReference type="STRING" id="1423351.A0A074RKD6"/>
<organism evidence="2 3">
    <name type="scientific">Rhizoctonia solani 123E</name>
    <dbReference type="NCBI Taxonomy" id="1423351"/>
    <lineage>
        <taxon>Eukaryota</taxon>
        <taxon>Fungi</taxon>
        <taxon>Dikarya</taxon>
        <taxon>Basidiomycota</taxon>
        <taxon>Agaricomycotina</taxon>
        <taxon>Agaricomycetes</taxon>
        <taxon>Cantharellales</taxon>
        <taxon>Ceratobasidiaceae</taxon>
        <taxon>Rhizoctonia</taxon>
    </lineage>
</organism>
<dbReference type="Proteomes" id="UP000027456">
    <property type="component" value="Unassembled WGS sequence"/>
</dbReference>
<evidence type="ECO:0000313" key="3">
    <source>
        <dbReference type="Proteomes" id="UP000027456"/>
    </source>
</evidence>
<accession>A0A074RKD6</accession>
<dbReference type="AlphaFoldDB" id="A0A074RKD6"/>
<feature type="region of interest" description="Disordered" evidence="1">
    <location>
        <begin position="106"/>
        <end position="139"/>
    </location>
</feature>